<dbReference type="EMBL" id="FO704550">
    <property type="protein sequence ID" value="CDG18189.1"/>
    <property type="molecule type" value="Genomic_DNA"/>
</dbReference>
<dbReference type="KEGG" id="xdo:XDD1_2490"/>
<sequence>MTCHYIYYYTYHNYSSPNLLQLFIIMNKGVFKLNTDLILINSLLLSVIFY</sequence>
<gene>
    <name evidence="1" type="ORF">XDD1_2490</name>
</gene>
<proteinExistence type="predicted"/>
<reference evidence="1 2" key="1">
    <citation type="submission" date="2013-07" db="EMBL/GenBank/DDBJ databases">
        <authorList>
            <person name="Genoscope - CEA"/>
        </authorList>
    </citation>
    <scope>NUCLEOTIDE SEQUENCE [LARGE SCALE GENOMIC DNA]</scope>
    <source>
        <strain evidence="2">FRM16 / DSM 17909</strain>
    </source>
</reference>
<dbReference type="HOGENOM" id="CLU_3124258_0_0_6"/>
<accession>A0A068QTT1</accession>
<protein>
    <submittedName>
        <fullName evidence="1">Uncharacterized protein</fullName>
    </submittedName>
</protein>
<evidence type="ECO:0000313" key="1">
    <source>
        <dbReference type="EMBL" id="CDG18189.1"/>
    </source>
</evidence>
<evidence type="ECO:0000313" key="2">
    <source>
        <dbReference type="Proteomes" id="UP000032721"/>
    </source>
</evidence>
<dbReference type="Proteomes" id="UP000032721">
    <property type="component" value="Chromosome"/>
</dbReference>
<name>A0A068QTT1_9GAMM</name>
<organism evidence="1 2">
    <name type="scientific">Xenorhabdus doucetiae</name>
    <dbReference type="NCBI Taxonomy" id="351671"/>
    <lineage>
        <taxon>Bacteria</taxon>
        <taxon>Pseudomonadati</taxon>
        <taxon>Pseudomonadota</taxon>
        <taxon>Gammaproteobacteria</taxon>
        <taxon>Enterobacterales</taxon>
        <taxon>Morganellaceae</taxon>
        <taxon>Xenorhabdus</taxon>
    </lineage>
</organism>
<dbReference type="AlphaFoldDB" id="A0A068QTT1"/>